<dbReference type="Proteomes" id="UP001500449">
    <property type="component" value="Unassembled WGS sequence"/>
</dbReference>
<protein>
    <submittedName>
        <fullName evidence="7">ABC transporter permease</fullName>
    </submittedName>
</protein>
<accession>A0ABN2NJW8</accession>
<name>A0ABN2NJW8_9PSEU</name>
<keyword evidence="3 6" id="KW-0812">Transmembrane</keyword>
<evidence type="ECO:0000256" key="3">
    <source>
        <dbReference type="ARBA" id="ARBA00022692"/>
    </source>
</evidence>
<keyword evidence="8" id="KW-1185">Reference proteome</keyword>
<dbReference type="InterPro" id="IPR001851">
    <property type="entry name" value="ABC_transp_permease"/>
</dbReference>
<dbReference type="PANTHER" id="PTHR32196:SF72">
    <property type="entry name" value="RIBOSE IMPORT PERMEASE PROTEIN RBSC"/>
    <property type="match status" value="1"/>
</dbReference>
<evidence type="ECO:0000256" key="6">
    <source>
        <dbReference type="SAM" id="Phobius"/>
    </source>
</evidence>
<feature type="transmembrane region" description="Helical" evidence="6">
    <location>
        <begin position="111"/>
        <end position="135"/>
    </location>
</feature>
<evidence type="ECO:0000313" key="8">
    <source>
        <dbReference type="Proteomes" id="UP001500449"/>
    </source>
</evidence>
<dbReference type="CDD" id="cd06579">
    <property type="entry name" value="TM_PBP1_transp_AraH_like"/>
    <property type="match status" value="1"/>
</dbReference>
<dbReference type="RefSeq" id="WP_344424854.1">
    <property type="nucleotide sequence ID" value="NZ_BAAAQK010000025.1"/>
</dbReference>
<dbReference type="PANTHER" id="PTHR32196">
    <property type="entry name" value="ABC TRANSPORTER PERMEASE PROTEIN YPHD-RELATED-RELATED"/>
    <property type="match status" value="1"/>
</dbReference>
<evidence type="ECO:0000256" key="4">
    <source>
        <dbReference type="ARBA" id="ARBA00022989"/>
    </source>
</evidence>
<keyword evidence="4 6" id="KW-1133">Transmembrane helix</keyword>
<feature type="transmembrane region" description="Helical" evidence="6">
    <location>
        <begin position="287"/>
        <end position="304"/>
    </location>
</feature>
<evidence type="ECO:0000256" key="2">
    <source>
        <dbReference type="ARBA" id="ARBA00022475"/>
    </source>
</evidence>
<dbReference type="Pfam" id="PF02653">
    <property type="entry name" value="BPD_transp_2"/>
    <property type="match status" value="1"/>
</dbReference>
<organism evidence="7 8">
    <name type="scientific">Pseudonocardia ailaonensis</name>
    <dbReference type="NCBI Taxonomy" id="367279"/>
    <lineage>
        <taxon>Bacteria</taxon>
        <taxon>Bacillati</taxon>
        <taxon>Actinomycetota</taxon>
        <taxon>Actinomycetes</taxon>
        <taxon>Pseudonocardiales</taxon>
        <taxon>Pseudonocardiaceae</taxon>
        <taxon>Pseudonocardia</taxon>
    </lineage>
</organism>
<dbReference type="EMBL" id="BAAAQK010000025">
    <property type="protein sequence ID" value="GAA1871734.1"/>
    <property type="molecule type" value="Genomic_DNA"/>
</dbReference>
<comment type="caution">
    <text evidence="7">The sequence shown here is derived from an EMBL/GenBank/DDBJ whole genome shotgun (WGS) entry which is preliminary data.</text>
</comment>
<comment type="subcellular location">
    <subcellularLocation>
        <location evidence="1">Cell membrane</location>
        <topology evidence="1">Multi-pass membrane protein</topology>
    </subcellularLocation>
</comment>
<feature type="transmembrane region" description="Helical" evidence="6">
    <location>
        <begin position="142"/>
        <end position="163"/>
    </location>
</feature>
<keyword evidence="5 6" id="KW-0472">Membrane</keyword>
<evidence type="ECO:0000256" key="5">
    <source>
        <dbReference type="ARBA" id="ARBA00023136"/>
    </source>
</evidence>
<feature type="transmembrane region" description="Helical" evidence="6">
    <location>
        <begin position="256"/>
        <end position="275"/>
    </location>
</feature>
<feature type="transmembrane region" description="Helical" evidence="6">
    <location>
        <begin position="228"/>
        <end position="250"/>
    </location>
</feature>
<feature type="transmembrane region" description="Helical" evidence="6">
    <location>
        <begin position="30"/>
        <end position="51"/>
    </location>
</feature>
<evidence type="ECO:0000313" key="7">
    <source>
        <dbReference type="EMBL" id="GAA1871734.1"/>
    </source>
</evidence>
<feature type="transmembrane region" description="Helical" evidence="6">
    <location>
        <begin position="84"/>
        <end position="105"/>
    </location>
</feature>
<reference evidence="7 8" key="1">
    <citation type="journal article" date="2019" name="Int. J. Syst. Evol. Microbiol.">
        <title>The Global Catalogue of Microorganisms (GCM) 10K type strain sequencing project: providing services to taxonomists for standard genome sequencing and annotation.</title>
        <authorList>
            <consortium name="The Broad Institute Genomics Platform"/>
            <consortium name="The Broad Institute Genome Sequencing Center for Infectious Disease"/>
            <person name="Wu L."/>
            <person name="Ma J."/>
        </authorList>
    </citation>
    <scope>NUCLEOTIDE SEQUENCE [LARGE SCALE GENOMIC DNA]</scope>
    <source>
        <strain evidence="7 8">JCM 16009</strain>
    </source>
</reference>
<keyword evidence="2" id="KW-1003">Cell membrane</keyword>
<sequence>MSRSTVAMERGDAGSADVRRATVRRPSIRALALPLTFVALTVIGAILTPGFSTAANYRAVMLSAATTGIVAVSMTLVTMSGNFISLACSQSAMVAALGFAGLVGAGVPWPIAVVVVVIGMALIGAFQGVAIAMGLDPIITTIAAGAVMLGAAAAVSNGAQVTFDRVLTPFLSSVQPLGIPLPIYVFVLVSAALGWLAHATALGRRILLVGANRAAAHLSGLSAQRVTVVVFVVFSIGTGIAAILAIAPVGGGDTTFAAPLTIDVAAAVIVGGTILHGGRGSPLRSALGAVIVATIDNLMILNGFSFGERQVAKGVVVVIVVVTIIVLERGGRR</sequence>
<feature type="transmembrane region" description="Helical" evidence="6">
    <location>
        <begin position="310"/>
        <end position="327"/>
    </location>
</feature>
<proteinExistence type="predicted"/>
<feature type="transmembrane region" description="Helical" evidence="6">
    <location>
        <begin position="57"/>
        <end position="77"/>
    </location>
</feature>
<gene>
    <name evidence="7" type="ORF">GCM10009836_60760</name>
</gene>
<feature type="transmembrane region" description="Helical" evidence="6">
    <location>
        <begin position="183"/>
        <end position="207"/>
    </location>
</feature>
<evidence type="ECO:0000256" key="1">
    <source>
        <dbReference type="ARBA" id="ARBA00004651"/>
    </source>
</evidence>